<dbReference type="AlphaFoldDB" id="V4SVY5"/>
<proteinExistence type="predicted"/>
<dbReference type="Gramene" id="ESR52068">
    <property type="protein sequence ID" value="ESR52068"/>
    <property type="gene ID" value="CICLE_v10033877mg"/>
</dbReference>
<feature type="transmembrane region" description="Helical" evidence="1">
    <location>
        <begin position="34"/>
        <end position="52"/>
    </location>
</feature>
<keyword evidence="1" id="KW-1133">Transmembrane helix</keyword>
<keyword evidence="1" id="KW-0472">Membrane</keyword>
<dbReference type="KEGG" id="cic:CICLE_v10033877mg"/>
<reference evidence="2 3" key="1">
    <citation type="submission" date="2013-10" db="EMBL/GenBank/DDBJ databases">
        <authorList>
            <consortium name="International Citrus Genome Consortium"/>
            <person name="Jenkins J."/>
            <person name="Schmutz J."/>
            <person name="Prochnik S."/>
            <person name="Rokhsar D."/>
            <person name="Gmitter F."/>
            <person name="Ollitrault P."/>
            <person name="Machado M."/>
            <person name="Talon M."/>
            <person name="Wincker P."/>
            <person name="Jaillon O."/>
            <person name="Morgante M."/>
        </authorList>
    </citation>
    <scope>NUCLEOTIDE SEQUENCE</scope>
    <source>
        <strain evidence="3">cv. Clemenules</strain>
    </source>
</reference>
<accession>V4SVY5</accession>
<name>V4SVY5_CITCL</name>
<evidence type="ECO:0000313" key="2">
    <source>
        <dbReference type="EMBL" id="ESR52068.1"/>
    </source>
</evidence>
<keyword evidence="3" id="KW-1185">Reference proteome</keyword>
<dbReference type="Proteomes" id="UP000030687">
    <property type="component" value="Unassembled WGS sequence"/>
</dbReference>
<dbReference type="InParanoid" id="V4SVY5"/>
<evidence type="ECO:0000313" key="3">
    <source>
        <dbReference type="Proteomes" id="UP000030687"/>
    </source>
</evidence>
<keyword evidence="1" id="KW-0812">Transmembrane</keyword>
<protein>
    <submittedName>
        <fullName evidence="2">Uncharacterized protein</fullName>
    </submittedName>
</protein>
<organism evidence="2 3">
    <name type="scientific">Citrus clementina</name>
    <name type="common">Clementine</name>
    <name type="synonym">Citrus deliciosa x Citrus sinensis</name>
    <dbReference type="NCBI Taxonomy" id="85681"/>
    <lineage>
        <taxon>Eukaryota</taxon>
        <taxon>Viridiplantae</taxon>
        <taxon>Streptophyta</taxon>
        <taxon>Embryophyta</taxon>
        <taxon>Tracheophyta</taxon>
        <taxon>Spermatophyta</taxon>
        <taxon>Magnoliopsida</taxon>
        <taxon>eudicotyledons</taxon>
        <taxon>Gunneridae</taxon>
        <taxon>Pentapetalae</taxon>
        <taxon>rosids</taxon>
        <taxon>malvids</taxon>
        <taxon>Sapindales</taxon>
        <taxon>Rutaceae</taxon>
        <taxon>Aurantioideae</taxon>
        <taxon>Citrus</taxon>
    </lineage>
</organism>
<sequence length="78" mass="9389">MHTCRSIQVVAYRRMLSFYFLFLQFQRTAHLVPFDYYIIFCRLPLCFPILLIGQMNHYAIKRAILTLHSFLCLVLLVF</sequence>
<evidence type="ECO:0000256" key="1">
    <source>
        <dbReference type="SAM" id="Phobius"/>
    </source>
</evidence>
<gene>
    <name evidence="2" type="ORF">CICLE_v10033877mg</name>
</gene>
<dbReference type="EMBL" id="KI536726">
    <property type="protein sequence ID" value="ESR52068.1"/>
    <property type="molecule type" value="Genomic_DNA"/>
</dbReference>